<dbReference type="AlphaFoldDB" id="M6JPA7"/>
<name>M6JPA7_9LEPT</name>
<protein>
    <submittedName>
        <fullName evidence="1">Uncharacterized protein</fullName>
    </submittedName>
</protein>
<evidence type="ECO:0000313" key="1">
    <source>
        <dbReference type="EMBL" id="EMN21438.1"/>
    </source>
</evidence>
<organism evidence="1 2">
    <name type="scientific">Leptospira santarosai serovar Arenal str. MAVJ 401</name>
    <dbReference type="NCBI Taxonomy" id="1049976"/>
    <lineage>
        <taxon>Bacteria</taxon>
        <taxon>Pseudomonadati</taxon>
        <taxon>Spirochaetota</taxon>
        <taxon>Spirochaetia</taxon>
        <taxon>Leptospirales</taxon>
        <taxon>Leptospiraceae</taxon>
        <taxon>Leptospira</taxon>
    </lineage>
</organism>
<dbReference type="EMBL" id="AHMU02000050">
    <property type="protein sequence ID" value="EMN21438.1"/>
    <property type="molecule type" value="Genomic_DNA"/>
</dbReference>
<proteinExistence type="predicted"/>
<comment type="caution">
    <text evidence="1">The sequence shown here is derived from an EMBL/GenBank/DDBJ whole genome shotgun (WGS) entry which is preliminary data.</text>
</comment>
<gene>
    <name evidence="1" type="ORF">LEP1GSC063_3984</name>
</gene>
<reference evidence="1 2" key="1">
    <citation type="submission" date="2013-01" db="EMBL/GenBank/DDBJ databases">
        <authorList>
            <person name="Harkins D.M."/>
            <person name="Durkin A.S."/>
            <person name="Brinkac L.M."/>
            <person name="Haft D.H."/>
            <person name="Selengut J.D."/>
            <person name="Sanka R."/>
            <person name="DePew J."/>
            <person name="Purushe J."/>
            <person name="Hartskeerl R.A."/>
            <person name="Ahmed A."/>
            <person name="van der Linden H."/>
            <person name="Goris M.G.A."/>
            <person name="Vinetz J.M."/>
            <person name="Sutton G.G."/>
            <person name="Nierman W.C."/>
            <person name="Fouts D.E."/>
        </authorList>
    </citation>
    <scope>NUCLEOTIDE SEQUENCE [LARGE SCALE GENOMIC DNA]</scope>
    <source>
        <strain evidence="1 2">MAVJ 401</strain>
    </source>
</reference>
<evidence type="ECO:0000313" key="2">
    <source>
        <dbReference type="Proteomes" id="UP000012106"/>
    </source>
</evidence>
<dbReference type="Proteomes" id="UP000012106">
    <property type="component" value="Unassembled WGS sequence"/>
</dbReference>
<accession>M6JPA7</accession>
<sequence>MEIRSSRDWGIFFGFKSKNNFFLENSSYRLLVVSRESYFPIR</sequence>